<protein>
    <submittedName>
        <fullName evidence="1">Uncharacterized protein</fullName>
    </submittedName>
</protein>
<dbReference type="AlphaFoldDB" id="A0A6A5YU60"/>
<evidence type="ECO:0000313" key="2">
    <source>
        <dbReference type="Proteomes" id="UP000799770"/>
    </source>
</evidence>
<dbReference type="EMBL" id="ML977339">
    <property type="protein sequence ID" value="KAF2110057.1"/>
    <property type="molecule type" value="Genomic_DNA"/>
</dbReference>
<organism evidence="1 2">
    <name type="scientific">Lophiotrema nucula</name>
    <dbReference type="NCBI Taxonomy" id="690887"/>
    <lineage>
        <taxon>Eukaryota</taxon>
        <taxon>Fungi</taxon>
        <taxon>Dikarya</taxon>
        <taxon>Ascomycota</taxon>
        <taxon>Pezizomycotina</taxon>
        <taxon>Dothideomycetes</taxon>
        <taxon>Pleosporomycetidae</taxon>
        <taxon>Pleosporales</taxon>
        <taxon>Lophiotremataceae</taxon>
        <taxon>Lophiotrema</taxon>
    </lineage>
</organism>
<dbReference type="Proteomes" id="UP000799770">
    <property type="component" value="Unassembled WGS sequence"/>
</dbReference>
<name>A0A6A5YU60_9PLEO</name>
<evidence type="ECO:0000313" key="1">
    <source>
        <dbReference type="EMBL" id="KAF2110057.1"/>
    </source>
</evidence>
<gene>
    <name evidence="1" type="ORF">BDV96DRAFT_220243</name>
</gene>
<proteinExistence type="predicted"/>
<sequence length="231" mass="25987">MALAKRSPCERFATAQYMFFSVHRPESSIVSIIAFYGHSPQWWTMARMGHRAGSVGGFAAWFDGNRLVVSTAIDLLSLAELDELPRSGSKQLRPNAGRKMLELSGERQRWMGSSSVLVDRAGRRQDVDCRFLRFYEEAVPRAGSPYLKASSWSLQQANIHHPHSLRAWAYSHRTIRTTTGLASRDAKAISPAFGSRPSLGSRLTLWRTVPRREAFVKVIAPGSYRMRSGFQ</sequence>
<accession>A0A6A5YU60</accession>
<keyword evidence="2" id="KW-1185">Reference proteome</keyword>
<reference evidence="1" key="1">
    <citation type="journal article" date="2020" name="Stud. Mycol.">
        <title>101 Dothideomycetes genomes: a test case for predicting lifestyles and emergence of pathogens.</title>
        <authorList>
            <person name="Haridas S."/>
            <person name="Albert R."/>
            <person name="Binder M."/>
            <person name="Bloem J."/>
            <person name="Labutti K."/>
            <person name="Salamov A."/>
            <person name="Andreopoulos B."/>
            <person name="Baker S."/>
            <person name="Barry K."/>
            <person name="Bills G."/>
            <person name="Bluhm B."/>
            <person name="Cannon C."/>
            <person name="Castanera R."/>
            <person name="Culley D."/>
            <person name="Daum C."/>
            <person name="Ezra D."/>
            <person name="Gonzalez J."/>
            <person name="Henrissat B."/>
            <person name="Kuo A."/>
            <person name="Liang C."/>
            <person name="Lipzen A."/>
            <person name="Lutzoni F."/>
            <person name="Magnuson J."/>
            <person name="Mondo S."/>
            <person name="Nolan M."/>
            <person name="Ohm R."/>
            <person name="Pangilinan J."/>
            <person name="Park H.-J."/>
            <person name="Ramirez L."/>
            <person name="Alfaro M."/>
            <person name="Sun H."/>
            <person name="Tritt A."/>
            <person name="Yoshinaga Y."/>
            <person name="Zwiers L.-H."/>
            <person name="Turgeon B."/>
            <person name="Goodwin S."/>
            <person name="Spatafora J."/>
            <person name="Crous P."/>
            <person name="Grigoriev I."/>
        </authorList>
    </citation>
    <scope>NUCLEOTIDE SEQUENCE</scope>
    <source>
        <strain evidence="1">CBS 627.86</strain>
    </source>
</reference>